<evidence type="ECO:0000313" key="4">
    <source>
        <dbReference type="Proteomes" id="UP001519287"/>
    </source>
</evidence>
<gene>
    <name evidence="3" type="ORF">J2Z66_001898</name>
</gene>
<evidence type="ECO:0000256" key="2">
    <source>
        <dbReference type="ARBA" id="ARBA00022840"/>
    </source>
</evidence>
<dbReference type="InterPro" id="IPR005702">
    <property type="entry name" value="Wzc-like_C"/>
</dbReference>
<dbReference type="InterPro" id="IPR027417">
    <property type="entry name" value="P-loop_NTPase"/>
</dbReference>
<dbReference type="EMBL" id="JAGGLB010000004">
    <property type="protein sequence ID" value="MBP1990300.1"/>
    <property type="molecule type" value="Genomic_DNA"/>
</dbReference>
<evidence type="ECO:0000313" key="3">
    <source>
        <dbReference type="EMBL" id="MBP1990300.1"/>
    </source>
</evidence>
<proteinExistence type="predicted"/>
<keyword evidence="1" id="KW-0547">Nucleotide-binding</keyword>
<sequence length="229" mass="25462">MAQPRRSWPLVSNLNPRSSISEAYKILRTNIDFSNYDNAVHTIMITSCSMAEGKSTTAANLAVTYGQTNRNVLVIDADMRKPSQHHAFQISNRYGLSSVLSKQSTIQEALQLTSISNVTVMTSGPIPPNPSELLASKRMTSLIEELKADFDIIIVDTPPIIAITDAQIMANKCDGVILVVDSGKVKNEIALKAKSMLDHVQARILGVVLNKKKRVRNDDYYYYYGEREK</sequence>
<dbReference type="InterPro" id="IPR033756">
    <property type="entry name" value="YlxH/NBP35"/>
</dbReference>
<evidence type="ECO:0000256" key="1">
    <source>
        <dbReference type="ARBA" id="ARBA00022741"/>
    </source>
</evidence>
<dbReference type="InterPro" id="IPR050445">
    <property type="entry name" value="Bact_polysacc_biosynth/exp"/>
</dbReference>
<organism evidence="3 4">
    <name type="scientific">Paenibacillus eucommiae</name>
    <dbReference type="NCBI Taxonomy" id="1355755"/>
    <lineage>
        <taxon>Bacteria</taxon>
        <taxon>Bacillati</taxon>
        <taxon>Bacillota</taxon>
        <taxon>Bacilli</taxon>
        <taxon>Bacillales</taxon>
        <taxon>Paenibacillaceae</taxon>
        <taxon>Paenibacillus</taxon>
    </lineage>
</organism>
<dbReference type="PANTHER" id="PTHR32309">
    <property type="entry name" value="TYROSINE-PROTEIN KINASE"/>
    <property type="match status" value="1"/>
</dbReference>
<keyword evidence="4" id="KW-1185">Reference proteome</keyword>
<comment type="caution">
    <text evidence="3">The sequence shown here is derived from an EMBL/GenBank/DDBJ whole genome shotgun (WGS) entry which is preliminary data.</text>
</comment>
<reference evidence="3 4" key="1">
    <citation type="submission" date="2021-03" db="EMBL/GenBank/DDBJ databases">
        <title>Genomic Encyclopedia of Type Strains, Phase IV (KMG-IV): sequencing the most valuable type-strain genomes for metagenomic binning, comparative biology and taxonomic classification.</title>
        <authorList>
            <person name="Goeker M."/>
        </authorList>
    </citation>
    <scope>NUCLEOTIDE SEQUENCE [LARGE SCALE GENOMIC DNA]</scope>
    <source>
        <strain evidence="3 4">DSM 26048</strain>
    </source>
</reference>
<dbReference type="PANTHER" id="PTHR32309:SF13">
    <property type="entry name" value="FERRIC ENTEROBACTIN TRANSPORT PROTEIN FEPE"/>
    <property type="match status" value="1"/>
</dbReference>
<name>A0ABS4IRV9_9BACL</name>
<keyword evidence="2" id="KW-0067">ATP-binding</keyword>
<dbReference type="RefSeq" id="WP_209971078.1">
    <property type="nucleotide sequence ID" value="NZ_JAGGLB010000004.1"/>
</dbReference>
<dbReference type="Pfam" id="PF10609">
    <property type="entry name" value="ParA"/>
    <property type="match status" value="1"/>
</dbReference>
<dbReference type="Proteomes" id="UP001519287">
    <property type="component" value="Unassembled WGS sequence"/>
</dbReference>
<dbReference type="SUPFAM" id="SSF52540">
    <property type="entry name" value="P-loop containing nucleoside triphosphate hydrolases"/>
    <property type="match status" value="1"/>
</dbReference>
<protein>
    <submittedName>
        <fullName evidence="3">Capsular exopolysaccharide synthesis family protein</fullName>
    </submittedName>
</protein>
<accession>A0ABS4IRV9</accession>
<dbReference type="CDD" id="cd05387">
    <property type="entry name" value="BY-kinase"/>
    <property type="match status" value="1"/>
</dbReference>
<dbReference type="NCBIfam" id="TIGR01007">
    <property type="entry name" value="eps_fam"/>
    <property type="match status" value="1"/>
</dbReference>
<dbReference type="Gene3D" id="3.40.50.300">
    <property type="entry name" value="P-loop containing nucleotide triphosphate hydrolases"/>
    <property type="match status" value="1"/>
</dbReference>